<dbReference type="GO" id="GO:0005856">
    <property type="term" value="C:cytoskeleton"/>
    <property type="evidence" value="ECO:0007669"/>
    <property type="project" value="TreeGrafter"/>
</dbReference>
<dbReference type="EMBL" id="AP025523">
    <property type="protein sequence ID" value="BDE05576.1"/>
    <property type="molecule type" value="Genomic_DNA"/>
</dbReference>
<dbReference type="AlphaFoldDB" id="A0AAN2C924"/>
<evidence type="ECO:0000256" key="1">
    <source>
        <dbReference type="ARBA" id="ARBA00037961"/>
    </source>
</evidence>
<reference evidence="3 4" key="1">
    <citation type="journal article" date="2022" name="ISME Commun">
        <title>Vulcanimicrobium alpinus gen. nov. sp. nov., the first cultivated representative of the candidate phylum 'Eremiobacterota', is a metabolically versatile aerobic anoxygenic phototroph.</title>
        <authorList>
            <person name="Yabe S."/>
            <person name="Muto K."/>
            <person name="Abe K."/>
            <person name="Yokota A."/>
            <person name="Staudigel H."/>
            <person name="Tebo B.M."/>
        </authorList>
    </citation>
    <scope>NUCLEOTIDE SEQUENCE [LARGE SCALE GENOMIC DNA]</scope>
    <source>
        <strain evidence="3 4">WC8-2</strain>
    </source>
</reference>
<dbReference type="GO" id="GO:0051015">
    <property type="term" value="F:actin filament binding"/>
    <property type="evidence" value="ECO:0007669"/>
    <property type="project" value="TreeGrafter"/>
</dbReference>
<feature type="domain" description="Class II aldolase/adducin N-terminal" evidence="2">
    <location>
        <begin position="25"/>
        <end position="205"/>
    </location>
</feature>
<evidence type="ECO:0000313" key="4">
    <source>
        <dbReference type="Proteomes" id="UP001317532"/>
    </source>
</evidence>
<gene>
    <name evidence="3" type="ORF">WPS_08520</name>
</gene>
<organism evidence="3 4">
    <name type="scientific">Vulcanimicrobium alpinum</name>
    <dbReference type="NCBI Taxonomy" id="3016050"/>
    <lineage>
        <taxon>Bacteria</taxon>
        <taxon>Bacillati</taxon>
        <taxon>Vulcanimicrobiota</taxon>
        <taxon>Vulcanimicrobiia</taxon>
        <taxon>Vulcanimicrobiales</taxon>
        <taxon>Vulcanimicrobiaceae</taxon>
        <taxon>Vulcanimicrobium</taxon>
    </lineage>
</organism>
<dbReference type="KEGG" id="vab:WPS_08520"/>
<dbReference type="Gene3D" id="3.40.225.10">
    <property type="entry name" value="Class II aldolase/adducin N-terminal domain"/>
    <property type="match status" value="1"/>
</dbReference>
<dbReference type="InterPro" id="IPR036409">
    <property type="entry name" value="Aldolase_II/adducin_N_sf"/>
</dbReference>
<dbReference type="RefSeq" id="WP_317996605.1">
    <property type="nucleotide sequence ID" value="NZ_AP025523.1"/>
</dbReference>
<accession>A0AAN2C924</accession>
<dbReference type="Pfam" id="PF00596">
    <property type="entry name" value="Aldolase_II"/>
    <property type="match status" value="1"/>
</dbReference>
<comment type="similarity">
    <text evidence="1">Belongs to the aldolase class II family.</text>
</comment>
<dbReference type="PANTHER" id="PTHR10672:SF3">
    <property type="entry name" value="PROTEIN HU-LI TAI SHAO"/>
    <property type="match status" value="1"/>
</dbReference>
<name>A0AAN2C924_UNVUL</name>
<dbReference type="NCBIfam" id="NF005451">
    <property type="entry name" value="PRK07044.1"/>
    <property type="match status" value="1"/>
</dbReference>
<protein>
    <submittedName>
        <fullName evidence="3">Aldolase class 2 protein</fullName>
    </submittedName>
</protein>
<dbReference type="SUPFAM" id="SSF53639">
    <property type="entry name" value="AraD/HMP-PK domain-like"/>
    <property type="match status" value="1"/>
</dbReference>
<dbReference type="FunFam" id="3.40.225.10:FF:000013">
    <property type="entry name" value="Class II aldolase"/>
    <property type="match status" value="1"/>
</dbReference>
<sequence>MAVAAPHTGSDLRSRVSDEEWRVRVDLAAAYRLVAHYGWDDLIFTHISARVPHTDHHFLINPYGQLFSEISASTLVKIDLDGNIVEPTPYIVNPAGFTIHSAIHAAREEVACVLHLHTVAGVAVSAQEHGLLPINQTAMLLNGQIAHHEYEGVALELDERPRLVADLGTKNAMLLRNHGTLTCGTTIADAFLTMYFFERACATQIATLAGGAELHWPVESVQEVVRRQVGGGVGPVAQLAWSALRRMLDAKDPGYAA</sequence>
<evidence type="ECO:0000313" key="3">
    <source>
        <dbReference type="EMBL" id="BDE05576.1"/>
    </source>
</evidence>
<dbReference type="InterPro" id="IPR051017">
    <property type="entry name" value="Aldolase-II_Adducin_sf"/>
</dbReference>
<dbReference type="SMART" id="SM01007">
    <property type="entry name" value="Aldolase_II"/>
    <property type="match status" value="1"/>
</dbReference>
<dbReference type="InterPro" id="IPR001303">
    <property type="entry name" value="Aldolase_II/adducin_N"/>
</dbReference>
<evidence type="ECO:0000259" key="2">
    <source>
        <dbReference type="SMART" id="SM01007"/>
    </source>
</evidence>
<keyword evidence="4" id="KW-1185">Reference proteome</keyword>
<dbReference type="PANTHER" id="PTHR10672">
    <property type="entry name" value="ADDUCIN"/>
    <property type="match status" value="1"/>
</dbReference>
<dbReference type="Proteomes" id="UP001317532">
    <property type="component" value="Chromosome"/>
</dbReference>
<proteinExistence type="inferred from homology"/>